<evidence type="ECO:0000313" key="1">
    <source>
        <dbReference type="EMBL" id="ANY83468.1"/>
    </source>
</evidence>
<dbReference type="EMBL" id="CP016618">
    <property type="protein sequence ID" value="ANY83468.1"/>
    <property type="molecule type" value="Genomic_DNA"/>
</dbReference>
<dbReference type="KEGG" id="moc:BB934_34925"/>
<name>A0A1B2EU01_9HYPH</name>
<dbReference type="AlphaFoldDB" id="A0A1B2EU01"/>
<reference evidence="1" key="1">
    <citation type="submission" date="2016-07" db="EMBL/GenBank/DDBJ databases">
        <title>Microvirga ossetica sp. nov. a new species of rhizobia isolated from root nodules of the legume species Vicia alpestris Steven originated from North Ossetia region in the Caucasus.</title>
        <authorList>
            <person name="Safronova V.I."/>
            <person name="Kuznetsova I.G."/>
            <person name="Sazanova A.L."/>
            <person name="Belimov A."/>
            <person name="Andronov E."/>
            <person name="Osledkin Y.S."/>
            <person name="Onishchuk O.P."/>
            <person name="Kurchak O.N."/>
            <person name="Shaposhnikov A.I."/>
            <person name="Willems A."/>
            <person name="Tikhonovich I.A."/>
        </authorList>
    </citation>
    <scope>NUCLEOTIDE SEQUENCE [LARGE SCALE GENOMIC DNA]</scope>
    <source>
        <strain evidence="1">V5/3M</strain>
        <plasmid evidence="1">unnamed3</plasmid>
    </source>
</reference>
<proteinExistence type="predicted"/>
<organism evidence="1">
    <name type="scientific">Microvirga ossetica</name>
    <dbReference type="NCBI Taxonomy" id="1882682"/>
    <lineage>
        <taxon>Bacteria</taxon>
        <taxon>Pseudomonadati</taxon>
        <taxon>Pseudomonadota</taxon>
        <taxon>Alphaproteobacteria</taxon>
        <taxon>Hyphomicrobiales</taxon>
        <taxon>Methylobacteriaceae</taxon>
        <taxon>Microvirga</taxon>
    </lineage>
</organism>
<keyword evidence="1" id="KW-0614">Plasmid</keyword>
<gene>
    <name evidence="1" type="ORF">BB934_34925</name>
</gene>
<accession>A0A1B2EU01</accession>
<sequence length="78" mass="8959">MSNLQNFLHFAGVSSIEDRKCIDLNLCFMKTTYRVASFRKATLDSSEIIVRFVRCSKEINKYSAHTDPLQLTRDGLVD</sequence>
<geneLocation type="plasmid" evidence="1">
    <name>unnamed3</name>
</geneLocation>
<protein>
    <submittedName>
        <fullName evidence="1">Uncharacterized protein</fullName>
    </submittedName>
</protein>